<accession>A0A518RJ30</accession>
<reference evidence="3 4" key="1">
    <citation type="submission" date="2019-07" db="EMBL/GenBank/DDBJ databases">
        <title>Sphingomonas alkalisoli sp. nov., isolated from rhizosphere soil of Suaedae salsa.</title>
        <authorList>
            <person name="Zhang H."/>
            <person name="Xu L."/>
            <person name="Zhang J.-X."/>
            <person name="Sun J.-Q."/>
        </authorList>
    </citation>
    <scope>NUCLEOTIDE SEQUENCE [LARGE SCALE GENOMIC DNA]</scope>
    <source>
        <strain evidence="3 4">XS-10</strain>
    </source>
</reference>
<dbReference type="InterPro" id="IPR002201">
    <property type="entry name" value="Glyco_trans_9"/>
</dbReference>
<sequence length="363" mass="38723">MSQRIGIMVHHGLGDVISALPAIHAVDRLIGPGGRLEIVVKSRLEAGLFEAVDWQAAKHTHILSGGSKWRRLLRMLHVAWALRRARLDIFVMPHMTSERFARLLGGLVGARRTVVPGNEAMTPGGAVLPRPGEHKAELFARFFTTADLPIAQDELRFPDLSATESVQDGTARRIVLAPAVGTKIEQHKAWPETAFARLAEQIADRWPDAAIELFAAPPERAVLDRVFAEISPERRGRVTLSTPATPALAASSLSGVACVVTACSGASHLAAWADAPIVGLYGPTNPGFTGPFSRRLYPVRLGWACSPCYRPGFVSGCAAPGCMTGITVDMACAAVAAALDDAPTPSCRGLRTTDAVAPDRRVS</sequence>
<dbReference type="GO" id="GO:0008713">
    <property type="term" value="F:ADP-heptose-lipopolysaccharide heptosyltransferase activity"/>
    <property type="evidence" value="ECO:0007669"/>
    <property type="project" value="TreeGrafter"/>
</dbReference>
<gene>
    <name evidence="3" type="ORF">FPZ54_16620</name>
</gene>
<dbReference type="CDD" id="cd03789">
    <property type="entry name" value="GT9_LPS_heptosyltransferase"/>
    <property type="match status" value="1"/>
</dbReference>
<dbReference type="Pfam" id="PF01075">
    <property type="entry name" value="Glyco_transf_9"/>
    <property type="match status" value="1"/>
</dbReference>
<dbReference type="SUPFAM" id="SSF53756">
    <property type="entry name" value="UDP-Glycosyltransferase/glycogen phosphorylase"/>
    <property type="match status" value="1"/>
</dbReference>
<dbReference type="OrthoDB" id="9807356at2"/>
<dbReference type="AlphaFoldDB" id="A0A518RJ30"/>
<dbReference type="GO" id="GO:0009244">
    <property type="term" value="P:lipopolysaccharide core region biosynthetic process"/>
    <property type="evidence" value="ECO:0007669"/>
    <property type="project" value="TreeGrafter"/>
</dbReference>
<dbReference type="KEGG" id="ssua:FPZ54_16620"/>
<proteinExistence type="predicted"/>
<keyword evidence="1" id="KW-0328">Glycosyltransferase</keyword>
<dbReference type="Gene3D" id="3.40.50.2000">
    <property type="entry name" value="Glycogen Phosphorylase B"/>
    <property type="match status" value="2"/>
</dbReference>
<evidence type="ECO:0000313" key="3">
    <source>
        <dbReference type="EMBL" id="QDX27465.1"/>
    </source>
</evidence>
<dbReference type="GO" id="GO:0005829">
    <property type="term" value="C:cytosol"/>
    <property type="evidence" value="ECO:0007669"/>
    <property type="project" value="TreeGrafter"/>
</dbReference>
<evidence type="ECO:0000313" key="4">
    <source>
        <dbReference type="Proteomes" id="UP000318055"/>
    </source>
</evidence>
<dbReference type="InterPro" id="IPR051199">
    <property type="entry name" value="LPS_LOS_Heptosyltrfase"/>
</dbReference>
<protein>
    <submittedName>
        <fullName evidence="3">Glycosyltransferase family 9 protein</fullName>
    </submittedName>
</protein>
<dbReference type="RefSeq" id="WP_145848940.1">
    <property type="nucleotide sequence ID" value="NZ_CP042239.1"/>
</dbReference>
<name>A0A518RJ30_9SPHN</name>
<dbReference type="EMBL" id="CP042239">
    <property type="protein sequence ID" value="QDX27465.1"/>
    <property type="molecule type" value="Genomic_DNA"/>
</dbReference>
<dbReference type="Proteomes" id="UP000318055">
    <property type="component" value="Chromosome"/>
</dbReference>
<keyword evidence="4" id="KW-1185">Reference proteome</keyword>
<evidence type="ECO:0000256" key="1">
    <source>
        <dbReference type="ARBA" id="ARBA00022676"/>
    </source>
</evidence>
<dbReference type="PANTHER" id="PTHR30160:SF7">
    <property type="entry name" value="ADP-HEPTOSE--LPS HEPTOSYLTRANSFERASE 2"/>
    <property type="match status" value="1"/>
</dbReference>
<organism evidence="3 4">
    <name type="scientific">Sphingomonas suaedae</name>
    <dbReference type="NCBI Taxonomy" id="2599297"/>
    <lineage>
        <taxon>Bacteria</taxon>
        <taxon>Pseudomonadati</taxon>
        <taxon>Pseudomonadota</taxon>
        <taxon>Alphaproteobacteria</taxon>
        <taxon>Sphingomonadales</taxon>
        <taxon>Sphingomonadaceae</taxon>
        <taxon>Sphingomonas</taxon>
    </lineage>
</organism>
<dbReference type="PANTHER" id="PTHR30160">
    <property type="entry name" value="TETRAACYLDISACCHARIDE 4'-KINASE-RELATED"/>
    <property type="match status" value="1"/>
</dbReference>
<keyword evidence="2 3" id="KW-0808">Transferase</keyword>
<evidence type="ECO:0000256" key="2">
    <source>
        <dbReference type="ARBA" id="ARBA00022679"/>
    </source>
</evidence>